<feature type="region of interest" description="Disordered" evidence="1">
    <location>
        <begin position="824"/>
        <end position="865"/>
    </location>
</feature>
<feature type="compositionally biased region" description="Polar residues" evidence="1">
    <location>
        <begin position="423"/>
        <end position="447"/>
    </location>
</feature>
<dbReference type="WBParaSite" id="SMRG1_41730.2">
    <property type="protein sequence ID" value="SMRG1_41730.2"/>
    <property type="gene ID" value="SMRG1_41730"/>
</dbReference>
<feature type="compositionally biased region" description="Polar residues" evidence="1">
    <location>
        <begin position="1065"/>
        <end position="1078"/>
    </location>
</feature>
<evidence type="ECO:0000256" key="1">
    <source>
        <dbReference type="SAM" id="MobiDB-lite"/>
    </source>
</evidence>
<feature type="region of interest" description="Disordered" evidence="1">
    <location>
        <begin position="185"/>
        <end position="206"/>
    </location>
</feature>
<dbReference type="Pfam" id="PF07713">
    <property type="entry name" value="DUF1604"/>
    <property type="match status" value="1"/>
</dbReference>
<evidence type="ECO:0000313" key="4">
    <source>
        <dbReference type="WBParaSite" id="SMRG1_41730.2"/>
    </source>
</evidence>
<evidence type="ECO:0000313" key="3">
    <source>
        <dbReference type="Proteomes" id="UP000050790"/>
    </source>
</evidence>
<accession>A0AA84ZPN3</accession>
<feature type="compositionally biased region" description="Basic residues" evidence="1">
    <location>
        <begin position="775"/>
        <end position="788"/>
    </location>
</feature>
<dbReference type="GO" id="GO:0005634">
    <property type="term" value="C:nucleus"/>
    <property type="evidence" value="ECO:0007669"/>
    <property type="project" value="TreeGrafter"/>
</dbReference>
<dbReference type="Proteomes" id="UP000050790">
    <property type="component" value="Unassembled WGS sequence"/>
</dbReference>
<organism evidence="3 4">
    <name type="scientific">Schistosoma margrebowiei</name>
    <dbReference type="NCBI Taxonomy" id="48269"/>
    <lineage>
        <taxon>Eukaryota</taxon>
        <taxon>Metazoa</taxon>
        <taxon>Spiralia</taxon>
        <taxon>Lophotrochozoa</taxon>
        <taxon>Platyhelminthes</taxon>
        <taxon>Trematoda</taxon>
        <taxon>Digenea</taxon>
        <taxon>Strigeidida</taxon>
        <taxon>Schistosomatoidea</taxon>
        <taxon>Schistosomatidae</taxon>
        <taxon>Schistosoma</taxon>
    </lineage>
</organism>
<feature type="compositionally biased region" description="Basic residues" evidence="1">
    <location>
        <begin position="1104"/>
        <end position="1132"/>
    </location>
</feature>
<feature type="domain" description="G patch" evidence="2">
    <location>
        <begin position="44"/>
        <end position="129"/>
    </location>
</feature>
<dbReference type="AlphaFoldDB" id="A0AA84ZPN3"/>
<name>A0AA84ZPN3_9TREM</name>
<feature type="region of interest" description="Disordered" evidence="1">
    <location>
        <begin position="346"/>
        <end position="447"/>
    </location>
</feature>
<feature type="compositionally biased region" description="Low complexity" evidence="1">
    <location>
        <begin position="829"/>
        <end position="843"/>
    </location>
</feature>
<feature type="compositionally biased region" description="Low complexity" evidence="1">
    <location>
        <begin position="1137"/>
        <end position="1148"/>
    </location>
</feature>
<feature type="region of interest" description="Disordered" evidence="1">
    <location>
        <begin position="1100"/>
        <end position="1148"/>
    </location>
</feature>
<dbReference type="PANTHER" id="PTHR13384">
    <property type="entry name" value="G PATCH DOMAIN-CONTAINING PROTEIN 1"/>
    <property type="match status" value="1"/>
</dbReference>
<feature type="region of interest" description="Disordered" evidence="1">
    <location>
        <begin position="765"/>
        <end position="793"/>
    </location>
</feature>
<dbReference type="GO" id="GO:0003723">
    <property type="term" value="F:RNA binding"/>
    <property type="evidence" value="ECO:0007669"/>
    <property type="project" value="TreeGrafter"/>
</dbReference>
<evidence type="ECO:0000259" key="2">
    <source>
        <dbReference type="Pfam" id="PF07713"/>
    </source>
</evidence>
<dbReference type="InterPro" id="IPR011666">
    <property type="entry name" value="DUF1604"/>
</dbReference>
<reference evidence="4" key="1">
    <citation type="submission" date="2023-11" db="UniProtKB">
        <authorList>
            <consortium name="WormBaseParasite"/>
        </authorList>
    </citation>
    <scope>IDENTIFICATION</scope>
</reference>
<protein>
    <recommendedName>
        <fullName evidence="2">G patch domain-containing protein</fullName>
    </recommendedName>
</protein>
<dbReference type="GO" id="GO:0006397">
    <property type="term" value="P:mRNA processing"/>
    <property type="evidence" value="ECO:0007669"/>
    <property type="project" value="InterPro"/>
</dbReference>
<feature type="compositionally biased region" description="Low complexity" evidence="1">
    <location>
        <begin position="1048"/>
        <end position="1058"/>
    </location>
</feature>
<feature type="compositionally biased region" description="Polar residues" evidence="1">
    <location>
        <begin position="850"/>
        <end position="865"/>
    </location>
</feature>
<proteinExistence type="predicted"/>
<feature type="compositionally biased region" description="Polar residues" evidence="1">
    <location>
        <begin position="988"/>
        <end position="1000"/>
    </location>
</feature>
<feature type="region of interest" description="Disordered" evidence="1">
    <location>
        <begin position="1034"/>
        <end position="1078"/>
    </location>
</feature>
<feature type="region of interest" description="Disordered" evidence="1">
    <location>
        <begin position="962"/>
        <end position="1000"/>
    </location>
</feature>
<dbReference type="PANTHER" id="PTHR13384:SF19">
    <property type="entry name" value="G PATCH DOMAIN-CONTAINING PROTEIN 1"/>
    <property type="match status" value="1"/>
</dbReference>
<sequence>MSSPVDPEEYSFVAYGDPFSDDEDEQSRFRGLALGKRKAIPSAYENRVLNERGRPMRFHGAFTGGFSAGYFNSVGSKEGFKPKSFHSSRKNRQRDLDEKFAQHPEDFMDDEDFGEFGIAPRRIRPTHEFDDTHVRDTLQLALGDQSVIPQAGSLLKGLIVATRGTLAERLLRRLGWKNAHSTPLNDDTVENTDQRKFPDDTESITGTDECFGGEKDSSPTMFAQINFVAKTNTFGLGYSPLDPEVAMGRRKLNSNNAEDIWSNRHPEESVSALLHRQQKIRNENEFDLKSGLKRHGITGHAFGVGALEEEDADVYEQDRLAEYDWEIGDGESNDDEDEEQAEIEAARLGRLSSTTKKKSQVNSSSTERTKIIDGWTAPSQHPQEEQAEIEAARLGRLSSTTKKKSQVNSSSTERTKIIDGWTAPSQHRSSQKLNKSSSDTLPGFCSESTKQNEFKTHPIQVTLPPGYIPVFNPRCILTCDNKQSIKSNSFNHPNIKHDAISRARLLEEDSVYEKLDPIQQLRLQAAAAGLPVPALVSKNSPAEQQSNQSENSNKLAAFTTSNPTAGLLKIFKADSNKQARFEAYQVLVRRGFAHEDAYHRCSTLLDLNNEEKEREANSFQTLIKMNQMSSTNNSSQMDPVNMNNDTMICQTSTSTSIASTISSDPSDRLLPLSNKLPLHKQQLISSKLALRFRSAGCMDISKELTEEEEKAQRARVESLDTVEPRDHAVATESYGALTRRRLKWHPDKILCKRINVPDPYPDSTFIGCPDDRRPRNPFRQKFGKHGKSRFSDSSTANEFSIFDLLDVNTTGSIQKLNSSNITSCEQQLSDESYSSDSDSNDPSGIISELPASNTPYRPDPTGTTFQSRGKALFATLFQSIEQSKTIETKDNVVENNNNSLLENIQPSDKISHDTTNEIVNESNARVMGPSLPKIGIDVLTDHTDKPPMDLFKSIFASDEELSSSSLSDNDVDDNINNKDRENDDLTVSRVSKSNSVELSNDQPDLLKAHTLFSHLFEPNGDMRGPLSGLTRMTTRPEVSSKVQTPSQNNLDPDLLYGPDLPPNFTPTSDKANPISLTKDQEKASCSTLSDDILFVESHLVNRGSAKHKKPKNSKRKHKTKHKKQHKSKKVSRKAPISSSDSNSSDTSD</sequence>
<feature type="compositionally biased region" description="Polar residues" evidence="1">
    <location>
        <begin position="1034"/>
        <end position="1047"/>
    </location>
</feature>